<comment type="caution">
    <text evidence="2">The sequence shown here is derived from an EMBL/GenBank/DDBJ whole genome shotgun (WGS) entry which is preliminary data.</text>
</comment>
<dbReference type="OrthoDB" id="597270at2"/>
<dbReference type="Proteomes" id="UP000307507">
    <property type="component" value="Unassembled WGS sequence"/>
</dbReference>
<reference evidence="2 3" key="1">
    <citation type="submission" date="2019-04" db="EMBL/GenBank/DDBJ databases">
        <title>Flavobacterium sp. nov. isolated from construction timber.</title>
        <authorList>
            <person name="Lin S.-Y."/>
            <person name="Chang C.-T."/>
            <person name="Young C.-C."/>
        </authorList>
    </citation>
    <scope>NUCLEOTIDE SEQUENCE [LARGE SCALE GENOMIC DNA]</scope>
    <source>
        <strain evidence="2 3">CC-CTC003</strain>
    </source>
</reference>
<dbReference type="CDD" id="cd00761">
    <property type="entry name" value="Glyco_tranf_GTA_type"/>
    <property type="match status" value="1"/>
</dbReference>
<evidence type="ECO:0000313" key="2">
    <source>
        <dbReference type="EMBL" id="THF47644.1"/>
    </source>
</evidence>
<sequence>MTPLVSVVIPVYNAQSTIIQTIQSVINQTYTNIELILIDDGSKDNSNSIMKDYIANSDRNIKLVTKENGGVSSARNRGIDEATGEFIAFLDSDDEWLPEKIATQMTVFRENPNIDCLGTNMNQEVHKKMFGVQFERLTKITPRLMLLKNFLCIQTTLTKKAVIDDIGYFYTDQDNEDSNMMIRVANKYNSYLLNEPFVLYGNGKPVYGHSGLNSRLWEMEKGELKNVSMAVRMKIIRPIEYPLFAGFSLLKYYRRVLVTFFRRIC</sequence>
<evidence type="ECO:0000259" key="1">
    <source>
        <dbReference type="Pfam" id="PF00535"/>
    </source>
</evidence>
<dbReference type="PANTHER" id="PTHR22916:SF3">
    <property type="entry name" value="UDP-GLCNAC:BETAGAL BETA-1,3-N-ACETYLGLUCOSAMINYLTRANSFERASE-LIKE PROTEIN 1"/>
    <property type="match status" value="1"/>
</dbReference>
<name>A0A4S3ZQ29_9FLAO</name>
<dbReference type="InterPro" id="IPR001173">
    <property type="entry name" value="Glyco_trans_2-like"/>
</dbReference>
<dbReference type="PANTHER" id="PTHR22916">
    <property type="entry name" value="GLYCOSYLTRANSFERASE"/>
    <property type="match status" value="1"/>
</dbReference>
<keyword evidence="2" id="KW-0808">Transferase</keyword>
<dbReference type="RefSeq" id="WP_136404318.1">
    <property type="nucleotide sequence ID" value="NZ_SSNZ01000011.1"/>
</dbReference>
<dbReference type="Gene3D" id="3.90.550.10">
    <property type="entry name" value="Spore Coat Polysaccharide Biosynthesis Protein SpsA, Chain A"/>
    <property type="match status" value="1"/>
</dbReference>
<protein>
    <submittedName>
        <fullName evidence="2">Glycosyltransferase family 2 protein</fullName>
    </submittedName>
</protein>
<proteinExistence type="predicted"/>
<dbReference type="InterPro" id="IPR029044">
    <property type="entry name" value="Nucleotide-diphossugar_trans"/>
</dbReference>
<evidence type="ECO:0000313" key="3">
    <source>
        <dbReference type="Proteomes" id="UP000307507"/>
    </source>
</evidence>
<organism evidence="2 3">
    <name type="scientific">Flavobacterium supellecticarium</name>
    <dbReference type="NCBI Taxonomy" id="2565924"/>
    <lineage>
        <taxon>Bacteria</taxon>
        <taxon>Pseudomonadati</taxon>
        <taxon>Bacteroidota</taxon>
        <taxon>Flavobacteriia</taxon>
        <taxon>Flavobacteriales</taxon>
        <taxon>Flavobacteriaceae</taxon>
        <taxon>Flavobacterium</taxon>
    </lineage>
</organism>
<dbReference type="Pfam" id="PF00535">
    <property type="entry name" value="Glycos_transf_2"/>
    <property type="match status" value="1"/>
</dbReference>
<dbReference type="EMBL" id="SSNZ01000011">
    <property type="protein sequence ID" value="THF47644.1"/>
    <property type="molecule type" value="Genomic_DNA"/>
</dbReference>
<keyword evidence="3" id="KW-1185">Reference proteome</keyword>
<dbReference type="AlphaFoldDB" id="A0A4S3ZQ29"/>
<dbReference type="SUPFAM" id="SSF53448">
    <property type="entry name" value="Nucleotide-diphospho-sugar transferases"/>
    <property type="match status" value="1"/>
</dbReference>
<dbReference type="GO" id="GO:0016758">
    <property type="term" value="F:hexosyltransferase activity"/>
    <property type="evidence" value="ECO:0007669"/>
    <property type="project" value="UniProtKB-ARBA"/>
</dbReference>
<accession>A0A4S3ZQ29</accession>
<feature type="domain" description="Glycosyltransferase 2-like" evidence="1">
    <location>
        <begin position="6"/>
        <end position="121"/>
    </location>
</feature>
<gene>
    <name evidence="2" type="ORF">E6C50_16330</name>
</gene>